<keyword evidence="1" id="KW-0812">Transmembrane</keyword>
<keyword evidence="1" id="KW-1133">Transmembrane helix</keyword>
<accession>A0A2M4DAW5</accession>
<name>A0A2M4DAW5_ANODA</name>
<protein>
    <submittedName>
        <fullName evidence="2">Putative secreted protein</fullName>
    </submittedName>
</protein>
<evidence type="ECO:0000313" key="2">
    <source>
        <dbReference type="EMBL" id="MBW74720.1"/>
    </source>
</evidence>
<sequence>MSSSLVFHASVDVLCFLAVNVTVVCTYNHPFFCKEVFFAISIMQDTLNKMASLIRTYKTVAYNNYLQQI</sequence>
<dbReference type="AlphaFoldDB" id="A0A2M4DAW5"/>
<feature type="transmembrane region" description="Helical" evidence="1">
    <location>
        <begin position="6"/>
        <end position="27"/>
    </location>
</feature>
<keyword evidence="1" id="KW-0472">Membrane</keyword>
<organism evidence="2">
    <name type="scientific">Anopheles darlingi</name>
    <name type="common">Mosquito</name>
    <dbReference type="NCBI Taxonomy" id="43151"/>
    <lineage>
        <taxon>Eukaryota</taxon>
        <taxon>Metazoa</taxon>
        <taxon>Ecdysozoa</taxon>
        <taxon>Arthropoda</taxon>
        <taxon>Hexapoda</taxon>
        <taxon>Insecta</taxon>
        <taxon>Pterygota</taxon>
        <taxon>Neoptera</taxon>
        <taxon>Endopterygota</taxon>
        <taxon>Diptera</taxon>
        <taxon>Nematocera</taxon>
        <taxon>Culicoidea</taxon>
        <taxon>Culicidae</taxon>
        <taxon>Anophelinae</taxon>
        <taxon>Anopheles</taxon>
    </lineage>
</organism>
<reference evidence="2" key="1">
    <citation type="submission" date="2018-01" db="EMBL/GenBank/DDBJ databases">
        <title>An insight into the sialome of Amazonian anophelines.</title>
        <authorList>
            <person name="Ribeiro J.M."/>
            <person name="Scarpassa V."/>
            <person name="Calvo E."/>
        </authorList>
    </citation>
    <scope>NUCLEOTIDE SEQUENCE</scope>
</reference>
<dbReference type="EMBL" id="GGFL01010542">
    <property type="protein sequence ID" value="MBW74720.1"/>
    <property type="molecule type" value="Transcribed_RNA"/>
</dbReference>
<proteinExistence type="predicted"/>
<evidence type="ECO:0000256" key="1">
    <source>
        <dbReference type="SAM" id="Phobius"/>
    </source>
</evidence>